<feature type="binding site" evidence="5">
    <location>
        <position position="56"/>
    </location>
    <ligand>
        <name>Ca(2+)</name>
        <dbReference type="ChEBI" id="CHEBI:29108"/>
    </ligand>
</feature>
<proteinExistence type="inferred from homology"/>
<reference evidence="10 11" key="1">
    <citation type="journal article" date="2008" name="Nature">
        <title>Genome analysis of the platypus reveals unique signatures of evolution.</title>
        <authorList>
            <person name="Warren W.C."/>
            <person name="Hillier L.W."/>
            <person name="Marshall Graves J.A."/>
            <person name="Birney E."/>
            <person name="Ponting C.P."/>
            <person name="Grutzner F."/>
            <person name="Belov K."/>
            <person name="Miller W."/>
            <person name="Clarke L."/>
            <person name="Chinwalla A.T."/>
            <person name="Yang S.P."/>
            <person name="Heger A."/>
            <person name="Locke D.P."/>
            <person name="Miethke P."/>
            <person name="Waters P.D."/>
            <person name="Veyrunes F."/>
            <person name="Fulton L."/>
            <person name="Fulton B."/>
            <person name="Graves T."/>
            <person name="Wallis J."/>
            <person name="Puente X.S."/>
            <person name="Lopez-Otin C."/>
            <person name="Ordonez G.R."/>
            <person name="Eichler E.E."/>
            <person name="Chen L."/>
            <person name="Cheng Z."/>
            <person name="Deakin J.E."/>
            <person name="Alsop A."/>
            <person name="Thompson K."/>
            <person name="Kirby P."/>
            <person name="Papenfuss A.T."/>
            <person name="Wakefield M.J."/>
            <person name="Olender T."/>
            <person name="Lancet D."/>
            <person name="Huttley G.A."/>
            <person name="Smit A.F."/>
            <person name="Pask A."/>
            <person name="Temple-Smith P."/>
            <person name="Batzer M.A."/>
            <person name="Walker J.A."/>
            <person name="Konkel M.K."/>
            <person name="Harris R.S."/>
            <person name="Whittington C.M."/>
            <person name="Wong E.S."/>
            <person name="Gemmell N.J."/>
            <person name="Buschiazzo E."/>
            <person name="Vargas Jentzsch I.M."/>
            <person name="Merkel A."/>
            <person name="Schmitz J."/>
            <person name="Zemann A."/>
            <person name="Churakov G."/>
            <person name="Kriegs J.O."/>
            <person name="Brosius J."/>
            <person name="Murchison E.P."/>
            <person name="Sachidanandam R."/>
            <person name="Smith C."/>
            <person name="Hannon G.J."/>
            <person name="Tsend-Ayush E."/>
            <person name="McMillan D."/>
            <person name="Attenborough R."/>
            <person name="Rens W."/>
            <person name="Ferguson-Smith M."/>
            <person name="Lefevre C.M."/>
            <person name="Sharp J.A."/>
            <person name="Nicholas K.R."/>
            <person name="Ray D.A."/>
            <person name="Kube M."/>
            <person name="Reinhardt R."/>
            <person name="Pringle T.H."/>
            <person name="Taylor J."/>
            <person name="Jones R.C."/>
            <person name="Nixon B."/>
            <person name="Dacheux J.L."/>
            <person name="Niwa H."/>
            <person name="Sekita Y."/>
            <person name="Huang X."/>
            <person name="Stark A."/>
            <person name="Kheradpour P."/>
            <person name="Kellis M."/>
            <person name="Flicek P."/>
            <person name="Chen Y."/>
            <person name="Webber C."/>
            <person name="Hardison R."/>
            <person name="Nelson J."/>
            <person name="Hallsworth-Pepin K."/>
            <person name="Delehaunty K."/>
            <person name="Markovic C."/>
            <person name="Minx P."/>
            <person name="Feng Y."/>
            <person name="Kremitzki C."/>
            <person name="Mitreva M."/>
            <person name="Glasscock J."/>
            <person name="Wylie T."/>
            <person name="Wohldmann P."/>
            <person name="Thiru P."/>
            <person name="Nhan M.N."/>
            <person name="Pohl C.S."/>
            <person name="Smith S.M."/>
            <person name="Hou S."/>
            <person name="Nefedov M."/>
            <person name="de Jong P.J."/>
            <person name="Renfree M.B."/>
            <person name="Mardis E.R."/>
            <person name="Wilson R.K."/>
        </authorList>
    </citation>
    <scope>NUCLEOTIDE SEQUENCE [LARGE SCALE GENOMIC DNA]</scope>
    <source>
        <strain evidence="10 11">Glennie</strain>
    </source>
</reference>
<dbReference type="Gene3D" id="1.20.90.10">
    <property type="entry name" value="Phospholipase A2 domain"/>
    <property type="match status" value="1"/>
</dbReference>
<name>F6VQT6_ORNAN</name>
<sequence length="87" mass="9687">MGSWSRPQRSLIELVEAVQCSTKVSVLEYTDYGCYCGLGGSGWPQDKTDWCCHHHDCCYGKAEVAGCSPKLDPYNFVCKDKQVECGK</sequence>
<dbReference type="Pfam" id="PF00068">
    <property type="entry name" value="Phospholip_A2_1"/>
    <property type="match status" value="1"/>
</dbReference>
<dbReference type="AlphaFoldDB" id="F6VQT6"/>
<organism evidence="10 11">
    <name type="scientific">Ornithorhynchus anatinus</name>
    <name type="common">Duckbill platypus</name>
    <dbReference type="NCBI Taxonomy" id="9258"/>
    <lineage>
        <taxon>Eukaryota</taxon>
        <taxon>Metazoa</taxon>
        <taxon>Chordata</taxon>
        <taxon>Craniata</taxon>
        <taxon>Vertebrata</taxon>
        <taxon>Euteleostomi</taxon>
        <taxon>Mammalia</taxon>
        <taxon>Monotremata</taxon>
        <taxon>Ornithorhynchidae</taxon>
        <taxon>Ornithorhynchus</taxon>
    </lineage>
</organism>
<reference evidence="10" key="2">
    <citation type="submission" date="2025-08" db="UniProtKB">
        <authorList>
            <consortium name="Ensembl"/>
        </authorList>
    </citation>
    <scope>IDENTIFICATION</scope>
    <source>
        <strain evidence="10">Glennie</strain>
    </source>
</reference>
<keyword evidence="5 8" id="KW-0106">Calcium</keyword>
<dbReference type="eggNOG" id="KOG4087">
    <property type="taxonomic scope" value="Eukaryota"/>
</dbReference>
<feature type="binding site" evidence="5">
    <location>
        <position position="39"/>
    </location>
    <ligand>
        <name>Ca(2+)</name>
        <dbReference type="ChEBI" id="CHEBI:29108"/>
    </ligand>
</feature>
<dbReference type="SMART" id="SM00085">
    <property type="entry name" value="PA2c"/>
    <property type="match status" value="1"/>
</dbReference>
<dbReference type="HOGENOM" id="CLU_090683_4_0_1"/>
<dbReference type="FunFam" id="1.20.90.10:FF:000017">
    <property type="entry name" value="Phospholipase A(2)"/>
    <property type="match status" value="1"/>
</dbReference>
<dbReference type="GO" id="GO:0005576">
    <property type="term" value="C:extracellular region"/>
    <property type="evidence" value="ECO:0007669"/>
    <property type="project" value="UniProtKB-SubCell"/>
</dbReference>
<keyword evidence="4 6" id="KW-1015">Disulfide bond</keyword>
<dbReference type="GO" id="GO:0050482">
    <property type="term" value="P:arachidonate secretion"/>
    <property type="evidence" value="ECO:0007669"/>
    <property type="project" value="InterPro"/>
</dbReference>
<dbReference type="PRINTS" id="PR00389">
    <property type="entry name" value="PHPHLIPASEA2"/>
</dbReference>
<evidence type="ECO:0000256" key="2">
    <source>
        <dbReference type="ARBA" id="ARBA00007056"/>
    </source>
</evidence>
<evidence type="ECO:0000313" key="10">
    <source>
        <dbReference type="Ensembl" id="ENSOANP00000013796.2"/>
    </source>
</evidence>
<dbReference type="InterPro" id="IPR036444">
    <property type="entry name" value="PLipase_A2_dom_sf"/>
</dbReference>
<dbReference type="STRING" id="9258.ENSOANP00000013796"/>
<comment type="catalytic activity">
    <reaction evidence="8">
        <text>a 1,2-diacyl-sn-glycero-3-phosphocholine + H2O = a 1-acyl-sn-glycero-3-phosphocholine + a fatty acid + H(+)</text>
        <dbReference type="Rhea" id="RHEA:15801"/>
        <dbReference type="ChEBI" id="CHEBI:15377"/>
        <dbReference type="ChEBI" id="CHEBI:15378"/>
        <dbReference type="ChEBI" id="CHEBI:28868"/>
        <dbReference type="ChEBI" id="CHEBI:57643"/>
        <dbReference type="ChEBI" id="CHEBI:58168"/>
        <dbReference type="EC" id="3.1.1.4"/>
    </reaction>
</comment>
<comment type="similarity">
    <text evidence="2 7">Belongs to the phospholipase A2 family.</text>
</comment>
<evidence type="ECO:0000259" key="9">
    <source>
        <dbReference type="SMART" id="SM00085"/>
    </source>
</evidence>
<protein>
    <recommendedName>
        <fullName evidence="8">Phospholipase A2</fullName>
        <ecNumber evidence="8">3.1.1.4</ecNumber>
    </recommendedName>
</protein>
<feature type="binding site" evidence="5">
    <location>
        <position position="35"/>
    </location>
    <ligand>
        <name>Ca(2+)</name>
        <dbReference type="ChEBI" id="CHEBI:29108"/>
    </ligand>
</feature>
<comment type="subcellular location">
    <subcellularLocation>
        <location evidence="1 8">Secreted</location>
    </subcellularLocation>
</comment>
<feature type="domain" description="Phospholipase A2-like central" evidence="9">
    <location>
        <begin position="10"/>
        <end position="87"/>
    </location>
</feature>
<evidence type="ECO:0000256" key="5">
    <source>
        <dbReference type="PIRSR" id="PIRSR601211-2"/>
    </source>
</evidence>
<feature type="binding site" evidence="5">
    <location>
        <position position="37"/>
    </location>
    <ligand>
        <name>Ca(2+)</name>
        <dbReference type="ChEBI" id="CHEBI:29108"/>
    </ligand>
</feature>
<dbReference type="Ensembl" id="ENSOANT00000013799.2">
    <property type="protein sequence ID" value="ENSOANP00000013796.2"/>
    <property type="gene ID" value="ENSOANG00000008657.2"/>
</dbReference>
<dbReference type="GO" id="GO:0046471">
    <property type="term" value="P:phosphatidylglycerol metabolic process"/>
    <property type="evidence" value="ECO:0000318"/>
    <property type="project" value="GO_Central"/>
</dbReference>
<keyword evidence="5" id="KW-0479">Metal-binding</keyword>
<keyword evidence="11" id="KW-1185">Reference proteome</keyword>
<dbReference type="GO" id="GO:0005509">
    <property type="term" value="F:calcium ion binding"/>
    <property type="evidence" value="ECO:0000318"/>
    <property type="project" value="GO_Central"/>
</dbReference>
<dbReference type="InParanoid" id="F6VQT6"/>
<dbReference type="EC" id="3.1.1.4" evidence="8"/>
<dbReference type="GO" id="GO:0005543">
    <property type="term" value="F:phospholipid binding"/>
    <property type="evidence" value="ECO:0000318"/>
    <property type="project" value="GO_Central"/>
</dbReference>
<dbReference type="OMA" id="YHHANEE"/>
<keyword evidence="8" id="KW-0378">Hydrolase</keyword>
<dbReference type="GO" id="GO:0047498">
    <property type="term" value="F:calcium-dependent phospholipase A2 activity"/>
    <property type="evidence" value="ECO:0000318"/>
    <property type="project" value="GO_Central"/>
</dbReference>
<dbReference type="Proteomes" id="UP000002279">
    <property type="component" value="Chromosome 18"/>
</dbReference>
<feature type="disulfide bond" evidence="6">
    <location>
        <begin position="36"/>
        <end position="52"/>
    </location>
</feature>
<dbReference type="InterPro" id="IPR001211">
    <property type="entry name" value="PLA2"/>
</dbReference>
<evidence type="ECO:0000256" key="7">
    <source>
        <dbReference type="RuleBase" id="RU003654"/>
    </source>
</evidence>
<evidence type="ECO:0000313" key="11">
    <source>
        <dbReference type="Proteomes" id="UP000002279"/>
    </source>
</evidence>
<evidence type="ECO:0000256" key="8">
    <source>
        <dbReference type="RuleBase" id="RU361236"/>
    </source>
</evidence>
<dbReference type="CDD" id="cd00125">
    <property type="entry name" value="PLA2c"/>
    <property type="match status" value="1"/>
</dbReference>
<evidence type="ECO:0000256" key="3">
    <source>
        <dbReference type="ARBA" id="ARBA00022525"/>
    </source>
</evidence>
<dbReference type="PANTHER" id="PTHR11716">
    <property type="entry name" value="PHOSPHOLIPASE A2 FAMILY MEMBER"/>
    <property type="match status" value="1"/>
</dbReference>
<dbReference type="GO" id="GO:0046470">
    <property type="term" value="P:phosphatidylcholine metabolic process"/>
    <property type="evidence" value="ECO:0000318"/>
    <property type="project" value="GO_Central"/>
</dbReference>
<dbReference type="InterPro" id="IPR033113">
    <property type="entry name" value="PLA2_histidine"/>
</dbReference>
<dbReference type="GO" id="GO:0016042">
    <property type="term" value="P:lipid catabolic process"/>
    <property type="evidence" value="ECO:0007669"/>
    <property type="project" value="InterPro"/>
</dbReference>
<evidence type="ECO:0000256" key="4">
    <source>
        <dbReference type="ARBA" id="ARBA00023157"/>
    </source>
</evidence>
<accession>F6VQT6</accession>
<dbReference type="InterPro" id="IPR016090">
    <property type="entry name" value="PLA2-like_dom"/>
</dbReference>
<dbReference type="SUPFAM" id="SSF48619">
    <property type="entry name" value="Phospholipase A2, PLA2"/>
    <property type="match status" value="1"/>
</dbReference>
<dbReference type="GeneTree" id="ENSGT00940000157803"/>
<comment type="cofactor">
    <cofactor evidence="5">
        <name>Ca(2+)</name>
        <dbReference type="ChEBI" id="CHEBI:29108"/>
    </cofactor>
    <text evidence="5">Binds 1 Ca(2+) ion per subunit.</text>
</comment>
<keyword evidence="3 8" id="KW-0964">Secreted</keyword>
<dbReference type="Bgee" id="ENSOANG00000008657">
    <property type="expression patterns" value="Expressed in liver and 6 other cell types or tissues"/>
</dbReference>
<dbReference type="PANTHER" id="PTHR11716:SF4">
    <property type="entry name" value="GROUP 10 SECRETORY PHOSPHOLIPASE A2"/>
    <property type="match status" value="1"/>
</dbReference>
<evidence type="ECO:0000256" key="1">
    <source>
        <dbReference type="ARBA" id="ARBA00004613"/>
    </source>
</evidence>
<dbReference type="PROSITE" id="PS00118">
    <property type="entry name" value="PA2_HIS"/>
    <property type="match status" value="1"/>
</dbReference>
<keyword evidence="8" id="KW-0443">Lipid metabolism</keyword>
<reference evidence="10" key="3">
    <citation type="submission" date="2025-09" db="UniProtKB">
        <authorList>
            <consortium name="Ensembl"/>
        </authorList>
    </citation>
    <scope>IDENTIFICATION</scope>
    <source>
        <strain evidence="10">Glennie</strain>
    </source>
</reference>
<evidence type="ECO:0000256" key="6">
    <source>
        <dbReference type="PIRSR" id="PIRSR601211-3"/>
    </source>
</evidence>